<keyword evidence="1" id="KW-0812">Transmembrane</keyword>
<comment type="caution">
    <text evidence="2">The sequence shown here is derived from an EMBL/GenBank/DDBJ whole genome shotgun (WGS) entry which is preliminary data.</text>
</comment>
<keyword evidence="1" id="KW-0472">Membrane</keyword>
<organism evidence="2 3">
    <name type="scientific">Pseudanabaena yagii GIHE-NHR1</name>
    <dbReference type="NCBI Taxonomy" id="2722753"/>
    <lineage>
        <taxon>Bacteria</taxon>
        <taxon>Bacillati</taxon>
        <taxon>Cyanobacteriota</taxon>
        <taxon>Cyanophyceae</taxon>
        <taxon>Pseudanabaenales</taxon>
        <taxon>Pseudanabaenaceae</taxon>
        <taxon>Pseudanabaena</taxon>
        <taxon>Pseudanabaena yagii</taxon>
    </lineage>
</organism>
<evidence type="ECO:0000256" key="1">
    <source>
        <dbReference type="SAM" id="Phobius"/>
    </source>
</evidence>
<reference evidence="2 3" key="1">
    <citation type="submission" date="2020-03" db="EMBL/GenBank/DDBJ databases">
        <title>Draft Genome Sequence of 2-Methylisoborneol Producing Pseudanabaena yagii Strain GIHE-NHR1 Isolated from North Han River in South Korea.</title>
        <authorList>
            <person name="Jeong J."/>
        </authorList>
    </citation>
    <scope>NUCLEOTIDE SEQUENCE [LARGE SCALE GENOMIC DNA]</scope>
    <source>
        <strain evidence="2 3">GIHE-NHR1</strain>
    </source>
</reference>
<dbReference type="EMBL" id="JAAVJL010000004">
    <property type="protein sequence ID" value="NMF60739.1"/>
    <property type="molecule type" value="Genomic_DNA"/>
</dbReference>
<keyword evidence="3" id="KW-1185">Reference proteome</keyword>
<gene>
    <name evidence="2" type="ORF">HC246_22585</name>
</gene>
<dbReference type="Proteomes" id="UP000738376">
    <property type="component" value="Unassembled WGS sequence"/>
</dbReference>
<keyword evidence="1" id="KW-1133">Transmembrane helix</keyword>
<sequence>MLPLIFWVLICPSYLLHCYIYAYYFSSLRSQTLGVMAYCIWQIFSWFVAMIISGSIAGYSILQIITLFVK</sequence>
<protein>
    <submittedName>
        <fullName evidence="2">Uncharacterized protein</fullName>
    </submittedName>
</protein>
<name>A0ABX1LX41_9CYAN</name>
<feature type="transmembrane region" description="Helical" evidence="1">
    <location>
        <begin position="6"/>
        <end position="25"/>
    </location>
</feature>
<evidence type="ECO:0000313" key="2">
    <source>
        <dbReference type="EMBL" id="NMF60739.1"/>
    </source>
</evidence>
<evidence type="ECO:0000313" key="3">
    <source>
        <dbReference type="Proteomes" id="UP000738376"/>
    </source>
</evidence>
<feature type="transmembrane region" description="Helical" evidence="1">
    <location>
        <begin position="46"/>
        <end position="69"/>
    </location>
</feature>
<accession>A0ABX1LX41</accession>
<dbReference type="RefSeq" id="WP_169365686.1">
    <property type="nucleotide sequence ID" value="NZ_JAAVJL010000004.1"/>
</dbReference>
<proteinExistence type="predicted"/>